<gene>
    <name evidence="2" type="ORF">DW099_06580</name>
</gene>
<evidence type="ECO:0000259" key="1">
    <source>
        <dbReference type="PROSITE" id="PS50206"/>
    </source>
</evidence>
<dbReference type="Pfam" id="PF00581">
    <property type="entry name" value="Rhodanese"/>
    <property type="match status" value="1"/>
</dbReference>
<dbReference type="PANTHER" id="PTHR43031:SF1">
    <property type="entry name" value="PYRIDINE NUCLEOTIDE-DISULPHIDE OXIDOREDUCTASE"/>
    <property type="match status" value="1"/>
</dbReference>
<dbReference type="PANTHER" id="PTHR43031">
    <property type="entry name" value="FAD-DEPENDENT OXIDOREDUCTASE"/>
    <property type="match status" value="1"/>
</dbReference>
<proteinExistence type="predicted"/>
<dbReference type="GO" id="GO:0004792">
    <property type="term" value="F:thiosulfate-cyanide sulfurtransferase activity"/>
    <property type="evidence" value="ECO:0007669"/>
    <property type="project" value="InterPro"/>
</dbReference>
<comment type="caution">
    <text evidence="2">The sequence shown here is derived from an EMBL/GenBank/DDBJ whole genome shotgun (WGS) entry which is preliminary data.</text>
</comment>
<dbReference type="EMBL" id="QRMS01000002">
    <property type="protein sequence ID" value="RHJ88080.1"/>
    <property type="molecule type" value="Genomic_DNA"/>
</dbReference>
<name>A0A415E384_9FIRM</name>
<dbReference type="Gene3D" id="3.40.250.10">
    <property type="entry name" value="Rhodanese-like domain"/>
    <property type="match status" value="1"/>
</dbReference>
<dbReference type="InterPro" id="IPR001763">
    <property type="entry name" value="Rhodanese-like_dom"/>
</dbReference>
<dbReference type="SMART" id="SM00450">
    <property type="entry name" value="RHOD"/>
    <property type="match status" value="1"/>
</dbReference>
<dbReference type="PROSITE" id="PS50206">
    <property type="entry name" value="RHODANESE_3"/>
    <property type="match status" value="1"/>
</dbReference>
<dbReference type="SUPFAM" id="SSF52821">
    <property type="entry name" value="Rhodanese/Cell cycle control phosphatase"/>
    <property type="match status" value="1"/>
</dbReference>
<evidence type="ECO:0000313" key="2">
    <source>
        <dbReference type="EMBL" id="RHJ88080.1"/>
    </source>
</evidence>
<feature type="domain" description="Rhodanese" evidence="1">
    <location>
        <begin position="22"/>
        <end position="102"/>
    </location>
</feature>
<organism evidence="2 3">
    <name type="scientific">Emergencia timonensis</name>
    <dbReference type="NCBI Taxonomy" id="1776384"/>
    <lineage>
        <taxon>Bacteria</taxon>
        <taxon>Bacillati</taxon>
        <taxon>Bacillota</taxon>
        <taxon>Clostridia</taxon>
        <taxon>Peptostreptococcales</taxon>
        <taxon>Anaerovoracaceae</taxon>
        <taxon>Emergencia</taxon>
    </lineage>
</organism>
<protein>
    <submittedName>
        <fullName evidence="2">Rhodanese-like domain-containing protein</fullName>
    </submittedName>
</protein>
<reference evidence="2 3" key="1">
    <citation type="submission" date="2018-08" db="EMBL/GenBank/DDBJ databases">
        <title>A genome reference for cultivated species of the human gut microbiota.</title>
        <authorList>
            <person name="Zou Y."/>
            <person name="Xue W."/>
            <person name="Luo G."/>
        </authorList>
    </citation>
    <scope>NUCLEOTIDE SEQUENCE [LARGE SCALE GENOMIC DNA]</scope>
    <source>
        <strain evidence="2 3">AM07-24</strain>
    </source>
</reference>
<dbReference type="RefSeq" id="WP_118334606.1">
    <property type="nucleotide sequence ID" value="NZ_AP025567.1"/>
</dbReference>
<dbReference type="InterPro" id="IPR001307">
    <property type="entry name" value="Thiosulphate_STrfase_CS"/>
</dbReference>
<dbReference type="PROSITE" id="PS00380">
    <property type="entry name" value="RHODANESE_1"/>
    <property type="match status" value="1"/>
</dbReference>
<dbReference type="AlphaFoldDB" id="A0A415E384"/>
<dbReference type="InterPro" id="IPR036873">
    <property type="entry name" value="Rhodanese-like_dom_sf"/>
</dbReference>
<dbReference type="CDD" id="cd00158">
    <property type="entry name" value="RHOD"/>
    <property type="match status" value="1"/>
</dbReference>
<evidence type="ECO:0000313" key="3">
    <source>
        <dbReference type="Proteomes" id="UP000284841"/>
    </source>
</evidence>
<dbReference type="STRING" id="1776384.GCA_900086585_03644"/>
<accession>A0A415E384</accession>
<dbReference type="Proteomes" id="UP000284841">
    <property type="component" value="Unassembled WGS sequence"/>
</dbReference>
<keyword evidence="3" id="KW-1185">Reference proteome</keyword>
<sequence length="103" mass="11193">MSIFNLFNRGSKFSEGIETARKTAGAVLLDVRTKEEYKAGHVPGAVNLPLDSLHSAKLDKSKPLFVYCLSGARSSRACSYLKDQGYETTNIGGISSYSGDLER</sequence>
<dbReference type="OrthoDB" id="9800872at2"/>
<dbReference type="InterPro" id="IPR050229">
    <property type="entry name" value="GlpE_sulfurtransferase"/>
</dbReference>